<evidence type="ECO:0000313" key="2">
    <source>
        <dbReference type="EMBL" id="QNN54506.1"/>
    </source>
</evidence>
<dbReference type="EMBL" id="CP060713">
    <property type="protein sequence ID" value="QNN54506.1"/>
    <property type="molecule type" value="Genomic_DNA"/>
</dbReference>
<evidence type="ECO:0000256" key="1">
    <source>
        <dbReference type="SAM" id="MobiDB-lite"/>
    </source>
</evidence>
<sequence>MTRRVYLHVGAPKTGTTYLQDRLALNRTALGRHDVHYPLGLQASHFKAAIDLIDEPWAGQRDASRGEWQKLADRVRKHDGTVIVSHEILAAARPAQVRHAMDTLSGAEVHLVYSARDLARQIPAEWQEGVKHRRSRSFAKFLHQIQTANRAKPNLWFWRVQGLTDVLTRWSEGLPPSRIHLVTVPQSGAPRDLLWNRYCDAFGFDPAWAPEESGRANASVGTAEAALLRKLNRRLKEAGLSSEDYSTLVRQLVVHDTLAHRKQMKLATLPPLAYPWVQGIADEWIEWVQGAGIQVHGDLEDLRPVPPPEGARWRNPDRPNRGQMVDAALDALVAMTLEAAHRPNPDEQVTAKIGRVARRLRGQ</sequence>
<feature type="compositionally biased region" description="Basic and acidic residues" evidence="1">
    <location>
        <begin position="311"/>
        <end position="320"/>
    </location>
</feature>
<feature type="region of interest" description="Disordered" evidence="1">
    <location>
        <begin position="299"/>
        <end position="320"/>
    </location>
</feature>
<dbReference type="InterPro" id="IPR027417">
    <property type="entry name" value="P-loop_NTPase"/>
</dbReference>
<dbReference type="SUPFAM" id="SSF52540">
    <property type="entry name" value="P-loop containing nucleoside triphosphate hydrolases"/>
    <property type="match status" value="1"/>
</dbReference>
<organism evidence="2 3">
    <name type="scientific">Nocardioides mesophilus</name>
    <dbReference type="NCBI Taxonomy" id="433659"/>
    <lineage>
        <taxon>Bacteria</taxon>
        <taxon>Bacillati</taxon>
        <taxon>Actinomycetota</taxon>
        <taxon>Actinomycetes</taxon>
        <taxon>Propionibacteriales</taxon>
        <taxon>Nocardioidaceae</taxon>
        <taxon>Nocardioides</taxon>
    </lineage>
</organism>
<gene>
    <name evidence="2" type="ORF">H9L09_09460</name>
</gene>
<accession>A0A7G9RFY1</accession>
<dbReference type="KEGG" id="nmes:H9L09_09460"/>
<dbReference type="AlphaFoldDB" id="A0A7G9RFY1"/>
<dbReference type="Proteomes" id="UP000515947">
    <property type="component" value="Chromosome"/>
</dbReference>
<evidence type="ECO:0000313" key="3">
    <source>
        <dbReference type="Proteomes" id="UP000515947"/>
    </source>
</evidence>
<proteinExistence type="predicted"/>
<protein>
    <recommendedName>
        <fullName evidence="4">Sulfotransferase family protein</fullName>
    </recommendedName>
</protein>
<name>A0A7G9RFY1_9ACTN</name>
<dbReference type="RefSeq" id="WP_187580346.1">
    <property type="nucleotide sequence ID" value="NZ_CP060713.1"/>
</dbReference>
<evidence type="ECO:0008006" key="4">
    <source>
        <dbReference type="Google" id="ProtNLM"/>
    </source>
</evidence>
<keyword evidence="3" id="KW-1185">Reference proteome</keyword>
<dbReference type="Gene3D" id="3.40.50.300">
    <property type="entry name" value="P-loop containing nucleotide triphosphate hydrolases"/>
    <property type="match status" value="1"/>
</dbReference>
<reference evidence="2 3" key="1">
    <citation type="submission" date="2020-08" db="EMBL/GenBank/DDBJ databases">
        <title>Genome sequence of Nocardioides mesophilus KACC 16243T.</title>
        <authorList>
            <person name="Hyun D.-W."/>
            <person name="Bae J.-W."/>
        </authorList>
    </citation>
    <scope>NUCLEOTIDE SEQUENCE [LARGE SCALE GENOMIC DNA]</scope>
    <source>
        <strain evidence="2 3">KACC 16243</strain>
    </source>
</reference>